<protein>
    <submittedName>
        <fullName evidence="1">Uncharacterized protein</fullName>
    </submittedName>
</protein>
<dbReference type="KEGG" id="vna:PN96_06980"/>
<reference evidence="1 2" key="1">
    <citation type="submission" date="2016-07" db="EMBL/GenBank/DDBJ databases">
        <title>Developing Vibrio natriegens as a novel, fast-growing host for biotechnology.</title>
        <authorList>
            <person name="Weinstock M.T."/>
            <person name="Hesek E.D."/>
            <person name="Wilson C.M."/>
            <person name="Gibson D.G."/>
        </authorList>
    </citation>
    <scope>NUCLEOTIDE SEQUENCE [LARGE SCALE GENOMIC DNA]</scope>
    <source>
        <strain evidence="1 2">ATCC 14048</strain>
    </source>
</reference>
<sequence>MKVFLFTFFKSLLGYWAAKLLSPESVTELLITIADSHAKNTKTDTDDRLITVVKKHLGKEQ</sequence>
<organism evidence="1 2">
    <name type="scientific">Vibrio natriegens NBRC 15636 = ATCC 14048 = DSM 759</name>
    <dbReference type="NCBI Taxonomy" id="1219067"/>
    <lineage>
        <taxon>Bacteria</taxon>
        <taxon>Pseudomonadati</taxon>
        <taxon>Pseudomonadota</taxon>
        <taxon>Gammaproteobacteria</taxon>
        <taxon>Vibrionales</taxon>
        <taxon>Vibrionaceae</taxon>
        <taxon>Vibrio</taxon>
    </lineage>
</organism>
<dbReference type="EMBL" id="CP016345">
    <property type="protein sequence ID" value="ANQ12402.1"/>
    <property type="molecule type" value="Genomic_DNA"/>
</dbReference>
<evidence type="ECO:0000313" key="2">
    <source>
        <dbReference type="Proteomes" id="UP000092741"/>
    </source>
</evidence>
<gene>
    <name evidence="1" type="ORF">BA890_06370</name>
</gene>
<name>A0AAN0Y1M2_VIBNA</name>
<evidence type="ECO:0000313" key="1">
    <source>
        <dbReference type="EMBL" id="ANQ12402.1"/>
    </source>
</evidence>
<dbReference type="AlphaFoldDB" id="A0AAN0Y1M2"/>
<dbReference type="Proteomes" id="UP000092741">
    <property type="component" value="Chromosome 1"/>
</dbReference>
<accession>A0AAN0Y1M2</accession>
<dbReference type="GeneID" id="70912532"/>
<proteinExistence type="predicted"/>
<dbReference type="RefSeq" id="WP_020333074.1">
    <property type="nucleotide sequence ID" value="NZ_ATFJ01000002.1"/>
</dbReference>
<keyword evidence="2" id="KW-1185">Reference proteome</keyword>